<reference evidence="1" key="1">
    <citation type="submission" date="2018-05" db="EMBL/GenBank/DDBJ databases">
        <authorList>
            <person name="Lanie J.A."/>
            <person name="Ng W.-L."/>
            <person name="Kazmierczak K.M."/>
            <person name="Andrzejewski T.M."/>
            <person name="Davidsen T.M."/>
            <person name="Wayne K.J."/>
            <person name="Tettelin H."/>
            <person name="Glass J.I."/>
            <person name="Rusch D."/>
            <person name="Podicherti R."/>
            <person name="Tsui H.-C.T."/>
            <person name="Winkler M.E."/>
        </authorList>
    </citation>
    <scope>NUCLEOTIDE SEQUENCE</scope>
</reference>
<sequence length="301" mass="32622">MVKKIFSSFLLLFSFSYPGTGNPGFHAWTSPSRMALGGSGYLSYSPISAHTNPSTISRNRIFSTGLIRYPAGITSQSLAANFPWKQGVAGIAVRHLAYGSFDGYDNEANPTSAYHSSDTWIKAKYSASSKRFPFQYGSSISLFSSNLNDDKTKALLVSAGGQLDIKKIKTTLGIVVENYSLASNKISKTDGVFSRQTTLSISKDLAYLPMKVFVDGELVSVSKTGNIYFGGQADITPAIQILWGTSTKKIDHNIRQDLWKTVLGASGFGVVYITGVTKIIYGSYIFGTGTIIQGIELEITF</sequence>
<gene>
    <name evidence="1" type="ORF">METZ01_LOCUS47166</name>
</gene>
<proteinExistence type="predicted"/>
<evidence type="ECO:0000313" key="1">
    <source>
        <dbReference type="EMBL" id="SUZ94312.1"/>
    </source>
</evidence>
<evidence type="ECO:0008006" key="2">
    <source>
        <dbReference type="Google" id="ProtNLM"/>
    </source>
</evidence>
<dbReference type="EMBL" id="UINC01002223">
    <property type="protein sequence ID" value="SUZ94312.1"/>
    <property type="molecule type" value="Genomic_DNA"/>
</dbReference>
<protein>
    <recommendedName>
        <fullName evidence="2">DUF5723 domain-containing protein</fullName>
    </recommendedName>
</protein>
<accession>A0A381RQX9</accession>
<name>A0A381RQX9_9ZZZZ</name>
<organism evidence="1">
    <name type="scientific">marine metagenome</name>
    <dbReference type="NCBI Taxonomy" id="408172"/>
    <lineage>
        <taxon>unclassified sequences</taxon>
        <taxon>metagenomes</taxon>
        <taxon>ecological metagenomes</taxon>
    </lineage>
</organism>
<dbReference type="AlphaFoldDB" id="A0A381RQX9"/>